<dbReference type="InterPro" id="IPR036410">
    <property type="entry name" value="HSP_DnaJ_Cys-rich_dom_sf"/>
</dbReference>
<keyword evidence="3" id="KW-1185">Reference proteome</keyword>
<name>A0A6B3SQ90_9BURK</name>
<comment type="caution">
    <text evidence="2">The sequence shown here is derived from an EMBL/GenBank/DDBJ whole genome shotgun (WGS) entry which is preliminary data.</text>
</comment>
<evidence type="ECO:0000313" key="2">
    <source>
        <dbReference type="EMBL" id="NEX62923.1"/>
    </source>
</evidence>
<protein>
    <recommendedName>
        <fullName evidence="4">Molecular chaperone DnaJ</fullName>
    </recommendedName>
</protein>
<feature type="compositionally biased region" description="Basic and acidic residues" evidence="1">
    <location>
        <begin position="11"/>
        <end position="23"/>
    </location>
</feature>
<dbReference type="SUPFAM" id="SSF57938">
    <property type="entry name" value="DnaJ/Hsp40 cysteine-rich domain"/>
    <property type="match status" value="1"/>
</dbReference>
<sequence>MASNAHPTPQKTERATELLHPGDEAAPGTPQTGEVTCPECDGQGNLAGKTCPNCGGTGMVVVTVGDA</sequence>
<dbReference type="EMBL" id="JAAIVB010000063">
    <property type="protein sequence ID" value="NEX62923.1"/>
    <property type="molecule type" value="Genomic_DNA"/>
</dbReference>
<gene>
    <name evidence="2" type="ORF">G3574_17720</name>
</gene>
<proteinExistence type="predicted"/>
<organism evidence="2 3">
    <name type="scientific">Noviherbaspirillum galbum</name>
    <dbReference type="NCBI Taxonomy" id="2709383"/>
    <lineage>
        <taxon>Bacteria</taxon>
        <taxon>Pseudomonadati</taxon>
        <taxon>Pseudomonadota</taxon>
        <taxon>Betaproteobacteria</taxon>
        <taxon>Burkholderiales</taxon>
        <taxon>Oxalobacteraceae</taxon>
        <taxon>Noviherbaspirillum</taxon>
    </lineage>
</organism>
<dbReference type="Gene3D" id="6.20.20.10">
    <property type="match status" value="1"/>
</dbReference>
<dbReference type="RefSeq" id="WP_163966095.1">
    <property type="nucleotide sequence ID" value="NZ_JAAIVB010000063.1"/>
</dbReference>
<evidence type="ECO:0008006" key="4">
    <source>
        <dbReference type="Google" id="ProtNLM"/>
    </source>
</evidence>
<accession>A0A6B3SQ90</accession>
<evidence type="ECO:0000313" key="3">
    <source>
        <dbReference type="Proteomes" id="UP000482155"/>
    </source>
</evidence>
<evidence type="ECO:0000256" key="1">
    <source>
        <dbReference type="SAM" id="MobiDB-lite"/>
    </source>
</evidence>
<reference evidence="2 3" key="1">
    <citation type="submission" date="2020-02" db="EMBL/GenBank/DDBJ databases">
        <authorList>
            <person name="Kim M.K."/>
        </authorList>
    </citation>
    <scope>NUCLEOTIDE SEQUENCE [LARGE SCALE GENOMIC DNA]</scope>
    <source>
        <strain evidence="2 3">17J57-3</strain>
    </source>
</reference>
<feature type="region of interest" description="Disordered" evidence="1">
    <location>
        <begin position="1"/>
        <end position="34"/>
    </location>
</feature>
<feature type="compositionally biased region" description="Polar residues" evidence="1">
    <location>
        <begin position="1"/>
        <end position="10"/>
    </location>
</feature>
<dbReference type="Proteomes" id="UP000482155">
    <property type="component" value="Unassembled WGS sequence"/>
</dbReference>
<dbReference type="AlphaFoldDB" id="A0A6B3SQ90"/>